<evidence type="ECO:0000313" key="3">
    <source>
        <dbReference type="Proteomes" id="UP000635726"/>
    </source>
</evidence>
<reference evidence="2" key="1">
    <citation type="journal article" date="2014" name="Int. J. Syst. Evol. Microbiol.">
        <title>Complete genome sequence of Corynebacterium casei LMG S-19264T (=DSM 44701T), isolated from a smear-ripened cheese.</title>
        <authorList>
            <consortium name="US DOE Joint Genome Institute (JGI-PGF)"/>
            <person name="Walter F."/>
            <person name="Albersmeier A."/>
            <person name="Kalinowski J."/>
            <person name="Ruckert C."/>
        </authorList>
    </citation>
    <scope>NUCLEOTIDE SEQUENCE</scope>
    <source>
        <strain evidence="2">JCM 14371</strain>
    </source>
</reference>
<organism evidence="2 3">
    <name type="scientific">Deinococcus aquiradiocola</name>
    <dbReference type="NCBI Taxonomy" id="393059"/>
    <lineage>
        <taxon>Bacteria</taxon>
        <taxon>Thermotogati</taxon>
        <taxon>Deinococcota</taxon>
        <taxon>Deinococci</taxon>
        <taxon>Deinococcales</taxon>
        <taxon>Deinococcaceae</taxon>
        <taxon>Deinococcus</taxon>
    </lineage>
</organism>
<dbReference type="Proteomes" id="UP000635726">
    <property type="component" value="Unassembled WGS sequence"/>
</dbReference>
<feature type="region of interest" description="Disordered" evidence="1">
    <location>
        <begin position="528"/>
        <end position="548"/>
    </location>
</feature>
<gene>
    <name evidence="2" type="ORF">GCM10008939_34390</name>
</gene>
<proteinExistence type="predicted"/>
<reference evidence="2" key="2">
    <citation type="submission" date="2020-09" db="EMBL/GenBank/DDBJ databases">
        <authorList>
            <person name="Sun Q."/>
            <person name="Ohkuma M."/>
        </authorList>
    </citation>
    <scope>NUCLEOTIDE SEQUENCE</scope>
    <source>
        <strain evidence="2">JCM 14371</strain>
    </source>
</reference>
<accession>A0A917UV24</accession>
<dbReference type="AlphaFoldDB" id="A0A917UV24"/>
<evidence type="ECO:0000256" key="1">
    <source>
        <dbReference type="SAM" id="MobiDB-lite"/>
    </source>
</evidence>
<evidence type="ECO:0000313" key="2">
    <source>
        <dbReference type="EMBL" id="GGJ87423.1"/>
    </source>
</evidence>
<protein>
    <submittedName>
        <fullName evidence="2">Uncharacterized protein</fullName>
    </submittedName>
</protein>
<sequence>MTPTDVPAPESSHWPTREGESYWAELVELFEYKVGDLLAGRTPRGGKRSLGDLREVLLNAPLEGALRRRFGHTDRVWKAHRRQSAPQPAPEPVTAWGSGEASGMQAAGGSEHLLQTELLSLEGLRSAVWRENVRAQARTQAHLWLREAELVTLRCAYALTVNLERGETSMSVPRAGDPLASLSTPSVAERIVLGLADQVCAAFLDPASLLPGARQQALLRLRRAVTELSQNPFPRHPDQDVMDARVQAAEREHLPPDLTRTLIEGIRAEVGPPRTARERLGIREAAERLTAFIESIIPGSEAGFGPELPPLPRALYAATPRFSLSTPDDGNSVLCIRLSGHSMAMWRGLPLRWKRAGEGWLVAIGPLEYRLTSRVRPGHPDPDAAAITVMLGDVSGQALLYTDYLYLVARPNDKGLLELLTLARAVSLLLDPSGAYLNLRLARAAAQRYRDGRIDASSVNVLSAERYGAASPDALLTFARKGVEGLLVRMRQRSAQDNDAVFRAADEAVEAGETRTQAVMKSLRRVLNPATRPESDPGSTPRPVTELGHMRVGGPGELVVLEFTGEPITIEVMARVVTLRLDYKGDLAVILPGAPAALLRELLVLDIAAGGILLVRQGGRIVVSYEPHLR</sequence>
<comment type="caution">
    <text evidence="2">The sequence shown here is derived from an EMBL/GenBank/DDBJ whole genome shotgun (WGS) entry which is preliminary data.</text>
</comment>
<dbReference type="RefSeq" id="WP_188964540.1">
    <property type="nucleotide sequence ID" value="NZ_BMOE01000018.1"/>
</dbReference>
<dbReference type="EMBL" id="BMOE01000018">
    <property type="protein sequence ID" value="GGJ87423.1"/>
    <property type="molecule type" value="Genomic_DNA"/>
</dbReference>
<name>A0A917UV24_9DEIO</name>
<keyword evidence="3" id="KW-1185">Reference proteome</keyword>